<feature type="transmembrane region" description="Helical" evidence="1">
    <location>
        <begin position="82"/>
        <end position="104"/>
    </location>
</feature>
<dbReference type="KEGG" id="wci:WS105_0161"/>
<accession>A0A075TXP1</accession>
<keyword evidence="1" id="KW-1133">Transmembrane helix</keyword>
<feature type="transmembrane region" description="Helical" evidence="1">
    <location>
        <begin position="110"/>
        <end position="129"/>
    </location>
</feature>
<dbReference type="SMART" id="SM00267">
    <property type="entry name" value="GGDEF"/>
    <property type="match status" value="1"/>
</dbReference>
<reference evidence="3 4" key="1">
    <citation type="journal article" date="2014" name="Genome Announc.">
        <title>Complete Genome Sequences of Fish Pathogenic Weissella ceti Strains WS74 and WS105.</title>
        <authorList>
            <person name="Figueiredo H.C."/>
            <person name="Leal C.A."/>
            <person name="Dorella F.A."/>
            <person name="Carvalho A.F."/>
            <person name="Soares S.C."/>
            <person name="Pereira F.L."/>
            <person name="Azevedo V.A."/>
        </authorList>
    </citation>
    <scope>NUCLEOTIDE SEQUENCE [LARGE SCALE GENOMIC DNA]</scope>
    <source>
        <strain evidence="3 4">WS74</strain>
    </source>
</reference>
<feature type="transmembrane region" description="Helical" evidence="1">
    <location>
        <begin position="162"/>
        <end position="182"/>
    </location>
</feature>
<keyword evidence="4" id="KW-1185">Reference proteome</keyword>
<feature type="domain" description="GGDEF" evidence="2">
    <location>
        <begin position="225"/>
        <end position="366"/>
    </location>
</feature>
<gene>
    <name evidence="3" type="ORF">WS74_0162</name>
</gene>
<dbReference type="PROSITE" id="PS50887">
    <property type="entry name" value="GGDEF"/>
    <property type="match status" value="1"/>
</dbReference>
<dbReference type="InterPro" id="IPR029787">
    <property type="entry name" value="Nucleotide_cyclase"/>
</dbReference>
<dbReference type="PANTHER" id="PTHR45138">
    <property type="entry name" value="REGULATORY COMPONENTS OF SENSORY TRANSDUCTION SYSTEM"/>
    <property type="match status" value="1"/>
</dbReference>
<dbReference type="GO" id="GO:0005886">
    <property type="term" value="C:plasma membrane"/>
    <property type="evidence" value="ECO:0007669"/>
    <property type="project" value="TreeGrafter"/>
</dbReference>
<proteinExistence type="predicted"/>
<dbReference type="GO" id="GO:0043709">
    <property type="term" value="P:cell adhesion involved in single-species biofilm formation"/>
    <property type="evidence" value="ECO:0007669"/>
    <property type="project" value="TreeGrafter"/>
</dbReference>
<dbReference type="STRING" id="759620.WS105_0161"/>
<dbReference type="PANTHER" id="PTHR45138:SF9">
    <property type="entry name" value="DIGUANYLATE CYCLASE DGCM-RELATED"/>
    <property type="match status" value="1"/>
</dbReference>
<dbReference type="InterPro" id="IPR000160">
    <property type="entry name" value="GGDEF_dom"/>
</dbReference>
<dbReference type="GO" id="GO:0052621">
    <property type="term" value="F:diguanylate cyclase activity"/>
    <property type="evidence" value="ECO:0007669"/>
    <property type="project" value="TreeGrafter"/>
</dbReference>
<dbReference type="GO" id="GO:1902201">
    <property type="term" value="P:negative regulation of bacterial-type flagellum-dependent cell motility"/>
    <property type="evidence" value="ECO:0007669"/>
    <property type="project" value="TreeGrafter"/>
</dbReference>
<reference evidence="4" key="2">
    <citation type="submission" date="2014-08" db="EMBL/GenBank/DDBJ databases">
        <title>Complete genome of Weissella ceti strain WS74 isolated from diseased rainbow trout in Brazil.</title>
        <authorList>
            <person name="Figueiredo H.C.P."/>
            <person name="Leal C.A.G."/>
            <person name="Pereira F.L."/>
            <person name="Soares S.C."/>
            <person name="Dorella F.A."/>
            <person name="Carvalho A.F."/>
            <person name="Azevedo V.A.C."/>
        </authorList>
    </citation>
    <scope>NUCLEOTIDE SEQUENCE [LARGE SCALE GENOMIC DNA]</scope>
    <source>
        <strain evidence="4">WS74</strain>
    </source>
</reference>
<dbReference type="OrthoDB" id="9759607at2"/>
<evidence type="ECO:0000259" key="2">
    <source>
        <dbReference type="PROSITE" id="PS50887"/>
    </source>
</evidence>
<dbReference type="CDD" id="cd01949">
    <property type="entry name" value="GGDEF"/>
    <property type="match status" value="1"/>
</dbReference>
<evidence type="ECO:0000256" key="1">
    <source>
        <dbReference type="SAM" id="Phobius"/>
    </source>
</evidence>
<dbReference type="KEGG" id="wct:WS74_0162"/>
<feature type="transmembrane region" description="Helical" evidence="1">
    <location>
        <begin position="7"/>
        <end position="27"/>
    </location>
</feature>
<dbReference type="SUPFAM" id="SSF55073">
    <property type="entry name" value="Nucleotide cyclase"/>
    <property type="match status" value="1"/>
</dbReference>
<organism evidence="3 4">
    <name type="scientific">Weissella ceti</name>
    <dbReference type="NCBI Taxonomy" id="759620"/>
    <lineage>
        <taxon>Bacteria</taxon>
        <taxon>Bacillati</taxon>
        <taxon>Bacillota</taxon>
        <taxon>Bacilli</taxon>
        <taxon>Lactobacillales</taxon>
        <taxon>Lactobacillaceae</taxon>
        <taxon>Weissella</taxon>
    </lineage>
</organism>
<keyword evidence="1" id="KW-0472">Membrane</keyword>
<dbReference type="RefSeq" id="WP_009495516.1">
    <property type="nucleotide sequence ID" value="NZ_CP009223.1"/>
</dbReference>
<dbReference type="PATRIC" id="fig|759620.7.peg.149"/>
<dbReference type="EMBL" id="CP009223">
    <property type="protein sequence ID" value="AIM62414.1"/>
    <property type="molecule type" value="Genomic_DNA"/>
</dbReference>
<dbReference type="KEGG" id="wce:WS08_0162"/>
<dbReference type="InterPro" id="IPR050469">
    <property type="entry name" value="Diguanylate_Cyclase"/>
</dbReference>
<keyword evidence="1" id="KW-0812">Transmembrane</keyword>
<dbReference type="Gene3D" id="3.30.70.270">
    <property type="match status" value="1"/>
</dbReference>
<evidence type="ECO:0000313" key="4">
    <source>
        <dbReference type="Proteomes" id="UP000029079"/>
    </source>
</evidence>
<dbReference type="AlphaFoldDB" id="A0A075TXP1"/>
<name>A0A075TXP1_9LACO</name>
<evidence type="ECO:0000313" key="3">
    <source>
        <dbReference type="EMBL" id="AIM62414.1"/>
    </source>
</evidence>
<feature type="transmembrane region" description="Helical" evidence="1">
    <location>
        <begin position="47"/>
        <end position="70"/>
    </location>
</feature>
<dbReference type="Pfam" id="PF00990">
    <property type="entry name" value="GGDEF"/>
    <property type="match status" value="1"/>
</dbReference>
<sequence>MLDLIDEIFSFGLVIFLILSTIFSLVFTTKLSQKIPEKTRLWLMYPLYFGFTYVIVSLTHATLGIVMLTYVPALVAIIFDDFIVAVVVSLVKPVITLAFLYLVYPNEIHNLMMSFEISWLTLAAVMMLFRQWGNHAWTYYVAAIVLALLEDELGLIGPTFSLGIAVLTIASYIAVVSFMLYLNKHLISDEEAYLAELNIDPLTGLFNLRAFKDDLDTVNTTVDHDEYLLLIMDLDKFKELNDTLGHDVGNHVLKAVGDKTNELLGMNFPESDFKVYRFGGEELICVIKNRGNICRLAAQIAHLFNELNEELSQYTRDTHEMGVSFSAGVSSNVWNEFDHDETFKHADNLLYQAKRAGGQQIILDDKAISCADCDRYKTGIITIK</sequence>
<dbReference type="NCBIfam" id="TIGR00254">
    <property type="entry name" value="GGDEF"/>
    <property type="match status" value="1"/>
</dbReference>
<dbReference type="Proteomes" id="UP000029079">
    <property type="component" value="Chromosome"/>
</dbReference>
<protein>
    <submittedName>
        <fullName evidence="3">Signal transduction diguanylate cyclase</fullName>
    </submittedName>
</protein>
<dbReference type="InterPro" id="IPR043128">
    <property type="entry name" value="Rev_trsase/Diguanyl_cyclase"/>
</dbReference>